<gene>
    <name evidence="2" type="ORF">CNYM01_05260</name>
</gene>
<feature type="compositionally biased region" description="Basic and acidic residues" evidence="1">
    <location>
        <begin position="117"/>
        <end position="139"/>
    </location>
</feature>
<feature type="region of interest" description="Disordered" evidence="1">
    <location>
        <begin position="117"/>
        <end position="146"/>
    </location>
</feature>
<organism evidence="2 3">
    <name type="scientific">Colletotrichum nymphaeae SA-01</name>
    <dbReference type="NCBI Taxonomy" id="1460502"/>
    <lineage>
        <taxon>Eukaryota</taxon>
        <taxon>Fungi</taxon>
        <taxon>Dikarya</taxon>
        <taxon>Ascomycota</taxon>
        <taxon>Pezizomycotina</taxon>
        <taxon>Sordariomycetes</taxon>
        <taxon>Hypocreomycetidae</taxon>
        <taxon>Glomerellales</taxon>
        <taxon>Glomerellaceae</taxon>
        <taxon>Colletotrichum</taxon>
        <taxon>Colletotrichum acutatum species complex</taxon>
    </lineage>
</organism>
<feature type="compositionally biased region" description="Polar residues" evidence="1">
    <location>
        <begin position="28"/>
        <end position="46"/>
    </location>
</feature>
<keyword evidence="3" id="KW-1185">Reference proteome</keyword>
<comment type="caution">
    <text evidence="2">The sequence shown here is derived from an EMBL/GenBank/DDBJ whole genome shotgun (WGS) entry which is preliminary data.</text>
</comment>
<accession>A0A135RRQ1</accession>
<evidence type="ECO:0000313" key="3">
    <source>
        <dbReference type="Proteomes" id="UP000070054"/>
    </source>
</evidence>
<evidence type="ECO:0000313" key="2">
    <source>
        <dbReference type="EMBL" id="KXH26372.1"/>
    </source>
</evidence>
<sequence length="146" mass="17000">MFSGLNKKFTSTWGYSPRANTNTNNATQQGSATSANSQRLQRSQTMPKHPSDWVLVHVGSYNLRWDKLQEWLVEHFENDKVNAIGGGFSEKQHLNDIYYFYAPHHLTEGEKIAIDELRDKNPSDVARQRQREKYTPDREEQVEDED</sequence>
<dbReference type="Proteomes" id="UP000070054">
    <property type="component" value="Unassembled WGS sequence"/>
</dbReference>
<dbReference type="AlphaFoldDB" id="A0A135RRQ1"/>
<protein>
    <submittedName>
        <fullName evidence="2">Uncharacterized protein</fullName>
    </submittedName>
</protein>
<evidence type="ECO:0000256" key="1">
    <source>
        <dbReference type="SAM" id="MobiDB-lite"/>
    </source>
</evidence>
<feature type="region of interest" description="Disordered" evidence="1">
    <location>
        <begin position="14"/>
        <end position="49"/>
    </location>
</feature>
<name>A0A135RRQ1_9PEZI</name>
<proteinExistence type="predicted"/>
<dbReference type="EMBL" id="JEMN01001823">
    <property type="protein sequence ID" value="KXH26372.1"/>
    <property type="molecule type" value="Genomic_DNA"/>
</dbReference>
<reference evidence="2 3" key="1">
    <citation type="submission" date="2014-02" db="EMBL/GenBank/DDBJ databases">
        <title>The genome sequence of Colletotrichum nymphaeae SA-01.</title>
        <authorList>
            <person name="Baroncelli R."/>
            <person name="Thon M.R."/>
        </authorList>
    </citation>
    <scope>NUCLEOTIDE SEQUENCE [LARGE SCALE GENOMIC DNA]</scope>
    <source>
        <strain evidence="2 3">SA-01</strain>
    </source>
</reference>